<dbReference type="KEGG" id="zmk:HG535_0H00480"/>
<dbReference type="EMBL" id="CP058611">
    <property type="protein sequence ID" value="QLG74723.1"/>
    <property type="molecule type" value="Genomic_DNA"/>
</dbReference>
<dbReference type="OrthoDB" id="440781at2759"/>
<sequence>MSTVAVEYKFSTFRVKVSPNTILNDVLKDSLKHFKLINQKSSENLDSWSLLHKEKPVALDLPWRLMNLSAGAKLDLKEGQRRDSESSRRTPHIVRIKMQVVDFETVIDEVDVNENIKTVIAALAHKYSWPLDPQETKLQVFSKTIPYSDFQSNTLSNLGIRESALIKLYIHSDRRSFVQKTSSEQQGTPAEAPAADMKTSIDDKGHELHKILAFVPPKVPIHSQISNDDEDDYELTVAHARIYQQLLSKQTGALGGSLISKRMKEERENGGSKSAVTECNVRVRFPNLSHIEATFAPEDNVHMIYQVVANSLIEENLDFKLSFSHPYELLLPSEKGLVKDLGFGCRTLLIFESPQEGPYLKEAILKEAKELNEADDVKLDHLDAESKSGDETARVTKPSAQVSNSSIAVSGEKKVPKWLRLSKK</sequence>
<dbReference type="GO" id="GO:0012506">
    <property type="term" value="C:vesicle membrane"/>
    <property type="evidence" value="ECO:0007669"/>
    <property type="project" value="TreeGrafter"/>
</dbReference>
<feature type="compositionally biased region" description="Basic and acidic residues" evidence="1">
    <location>
        <begin position="382"/>
        <end position="394"/>
    </location>
</feature>
<dbReference type="InterPro" id="IPR021569">
    <property type="entry name" value="TUG-UBL1"/>
</dbReference>
<evidence type="ECO:0000259" key="2">
    <source>
        <dbReference type="PROSITE" id="PS50033"/>
    </source>
</evidence>
<dbReference type="InterPro" id="IPR029071">
    <property type="entry name" value="Ubiquitin-like_domsf"/>
</dbReference>
<dbReference type="InterPro" id="IPR001012">
    <property type="entry name" value="UBX_dom"/>
</dbReference>
<evidence type="ECO:0000313" key="3">
    <source>
        <dbReference type="EMBL" id="QLG74723.1"/>
    </source>
</evidence>
<proteinExistence type="predicted"/>
<feature type="region of interest" description="Disordered" evidence="1">
    <location>
        <begin position="382"/>
        <end position="424"/>
    </location>
</feature>
<dbReference type="PROSITE" id="PS50033">
    <property type="entry name" value="UBX"/>
    <property type="match status" value="1"/>
</dbReference>
<dbReference type="CDD" id="cd16105">
    <property type="entry name" value="Ubl_ASPSCR1_like"/>
    <property type="match status" value="1"/>
</dbReference>
<dbReference type="GO" id="GO:0005737">
    <property type="term" value="C:cytoplasm"/>
    <property type="evidence" value="ECO:0007669"/>
    <property type="project" value="TreeGrafter"/>
</dbReference>
<keyword evidence="4" id="KW-1185">Reference proteome</keyword>
<dbReference type="GO" id="GO:0006886">
    <property type="term" value="P:intracellular protein transport"/>
    <property type="evidence" value="ECO:0007669"/>
    <property type="project" value="TreeGrafter"/>
</dbReference>
<feature type="compositionally biased region" description="Polar residues" evidence="1">
    <location>
        <begin position="398"/>
        <end position="408"/>
    </location>
</feature>
<gene>
    <name evidence="3" type="ORF">HG535_0H00480</name>
</gene>
<dbReference type="SUPFAM" id="SSF54236">
    <property type="entry name" value="Ubiquitin-like"/>
    <property type="match status" value="2"/>
</dbReference>
<dbReference type="GO" id="GO:0005634">
    <property type="term" value="C:nucleus"/>
    <property type="evidence" value="ECO:0007669"/>
    <property type="project" value="TreeGrafter"/>
</dbReference>
<accession>A0A7H9B890</accession>
<dbReference type="AlphaFoldDB" id="A0A7H9B890"/>
<evidence type="ECO:0000256" key="1">
    <source>
        <dbReference type="SAM" id="MobiDB-lite"/>
    </source>
</evidence>
<dbReference type="RefSeq" id="XP_037146448.1">
    <property type="nucleotide sequence ID" value="XM_037290553.1"/>
</dbReference>
<dbReference type="GeneID" id="59238525"/>
<dbReference type="CDD" id="cd01767">
    <property type="entry name" value="UBX"/>
    <property type="match status" value="1"/>
</dbReference>
<dbReference type="PANTHER" id="PTHR46467">
    <property type="entry name" value="TETHER CONTAINING UBX DOMAIN FOR GLUT4"/>
    <property type="match status" value="1"/>
</dbReference>
<protein>
    <recommendedName>
        <fullName evidence="2">UBX domain-containing protein</fullName>
    </recommendedName>
</protein>
<dbReference type="SMART" id="SM00166">
    <property type="entry name" value="UBX"/>
    <property type="match status" value="1"/>
</dbReference>
<dbReference type="Pfam" id="PF11470">
    <property type="entry name" value="TUG-UBL1"/>
    <property type="match status" value="1"/>
</dbReference>
<name>A0A7H9B890_ZYGMR</name>
<organism evidence="3 4">
    <name type="scientific">Zygotorulaspora mrakii</name>
    <name type="common">Zygosaccharomyces mrakii</name>
    <dbReference type="NCBI Taxonomy" id="42260"/>
    <lineage>
        <taxon>Eukaryota</taxon>
        <taxon>Fungi</taxon>
        <taxon>Dikarya</taxon>
        <taxon>Ascomycota</taxon>
        <taxon>Saccharomycotina</taxon>
        <taxon>Saccharomycetes</taxon>
        <taxon>Saccharomycetales</taxon>
        <taxon>Saccharomycetaceae</taxon>
        <taxon>Zygotorulaspora</taxon>
    </lineage>
</organism>
<dbReference type="Proteomes" id="UP000509704">
    <property type="component" value="Chromosome 8"/>
</dbReference>
<dbReference type="Pfam" id="PF00789">
    <property type="entry name" value="UBX"/>
    <property type="match status" value="1"/>
</dbReference>
<dbReference type="Gene3D" id="3.10.20.90">
    <property type="entry name" value="Phosphatidylinositol 3-kinase Catalytic Subunit, Chain A, domain 1"/>
    <property type="match status" value="2"/>
</dbReference>
<feature type="domain" description="UBX" evidence="2">
    <location>
        <begin position="274"/>
        <end position="351"/>
    </location>
</feature>
<reference evidence="3 4" key="1">
    <citation type="submission" date="2020-07" db="EMBL/GenBank/DDBJ databases">
        <title>The yeast mating-type switching endonuclease HO is a domesticated member of an unorthodox homing genetic element family.</title>
        <authorList>
            <person name="Coughlan A.Y."/>
            <person name="Lombardi L."/>
            <person name="Braun-Galleani S."/>
            <person name="Martos A.R."/>
            <person name="Galeote V."/>
            <person name="Bigey F."/>
            <person name="Dequin S."/>
            <person name="Byrne K.P."/>
            <person name="Wolfe K.H."/>
        </authorList>
    </citation>
    <scope>NUCLEOTIDE SEQUENCE [LARGE SCALE GENOMIC DNA]</scope>
    <source>
        <strain evidence="3 4">NRRL Y-6702</strain>
    </source>
</reference>
<evidence type="ECO:0000313" key="4">
    <source>
        <dbReference type="Proteomes" id="UP000509704"/>
    </source>
</evidence>
<dbReference type="PANTHER" id="PTHR46467:SF1">
    <property type="entry name" value="TETHER CONTAINING UBX DOMAIN FOR GLUT4"/>
    <property type="match status" value="1"/>
</dbReference>